<dbReference type="SUPFAM" id="SSF52172">
    <property type="entry name" value="CheY-like"/>
    <property type="match status" value="1"/>
</dbReference>
<dbReference type="PROSITE" id="PS50110">
    <property type="entry name" value="RESPONSE_REGULATORY"/>
    <property type="match status" value="1"/>
</dbReference>
<dbReference type="EMBL" id="AB524586">
    <property type="protein sequence ID" value="BAJ07866.1"/>
    <property type="molecule type" value="Genomic_DNA"/>
</dbReference>
<dbReference type="SMART" id="SM00448">
    <property type="entry name" value="REC"/>
    <property type="match status" value="1"/>
</dbReference>
<dbReference type="Gene3D" id="6.10.250.690">
    <property type="match status" value="1"/>
</dbReference>
<dbReference type="GO" id="GO:0000976">
    <property type="term" value="F:transcription cis-regulatory region binding"/>
    <property type="evidence" value="ECO:0007669"/>
    <property type="project" value="TreeGrafter"/>
</dbReference>
<dbReference type="Pfam" id="PF00072">
    <property type="entry name" value="Response_reg"/>
    <property type="match status" value="1"/>
</dbReference>
<accession>D5MRK0</accession>
<evidence type="ECO:0000259" key="9">
    <source>
        <dbReference type="PROSITE" id="PS51755"/>
    </source>
</evidence>
<protein>
    <recommendedName>
        <fullName evidence="5">Sensory transduction protein RegX3</fullName>
    </recommendedName>
</protein>
<feature type="modified residue" description="4-aspartylphosphate" evidence="6">
    <location>
        <position position="72"/>
    </location>
</feature>
<keyword evidence="1 6" id="KW-0597">Phosphoprotein</keyword>
<organism evidence="10">
    <name type="scientific">Streptomyces sp. 2238-SVT4</name>
    <dbReference type="NCBI Taxonomy" id="681626"/>
    <lineage>
        <taxon>Bacteria</taxon>
        <taxon>Bacillati</taxon>
        <taxon>Actinomycetota</taxon>
        <taxon>Actinomycetes</taxon>
        <taxon>Kitasatosporales</taxon>
        <taxon>Streptomycetaceae</taxon>
        <taxon>Streptomyces</taxon>
    </lineage>
</organism>
<dbReference type="GO" id="GO:0032993">
    <property type="term" value="C:protein-DNA complex"/>
    <property type="evidence" value="ECO:0007669"/>
    <property type="project" value="TreeGrafter"/>
</dbReference>
<dbReference type="SMART" id="SM00862">
    <property type="entry name" value="Trans_reg_C"/>
    <property type="match status" value="1"/>
</dbReference>
<evidence type="ECO:0000313" key="10">
    <source>
        <dbReference type="EMBL" id="BAJ07866.1"/>
    </source>
</evidence>
<dbReference type="InterPro" id="IPR036388">
    <property type="entry name" value="WH-like_DNA-bd_sf"/>
</dbReference>
<evidence type="ECO:0000256" key="7">
    <source>
        <dbReference type="PROSITE-ProRule" id="PRU01091"/>
    </source>
</evidence>
<dbReference type="GO" id="GO:0005829">
    <property type="term" value="C:cytosol"/>
    <property type="evidence" value="ECO:0007669"/>
    <property type="project" value="TreeGrafter"/>
</dbReference>
<evidence type="ECO:0000256" key="3">
    <source>
        <dbReference type="ARBA" id="ARBA00023125"/>
    </source>
</evidence>
<dbReference type="Gene3D" id="1.10.10.10">
    <property type="entry name" value="Winged helix-like DNA-binding domain superfamily/Winged helix DNA-binding domain"/>
    <property type="match status" value="1"/>
</dbReference>
<dbReference type="PANTHER" id="PTHR48111">
    <property type="entry name" value="REGULATOR OF RPOS"/>
    <property type="match status" value="1"/>
</dbReference>
<evidence type="ECO:0000256" key="6">
    <source>
        <dbReference type="PROSITE-ProRule" id="PRU00169"/>
    </source>
</evidence>
<evidence type="ECO:0000256" key="1">
    <source>
        <dbReference type="ARBA" id="ARBA00022553"/>
    </source>
</evidence>
<keyword evidence="3 7" id="KW-0238">DNA-binding</keyword>
<dbReference type="PANTHER" id="PTHR48111:SF72">
    <property type="entry name" value="SENSORY TRANSDUCTION PROTEIN REGX3"/>
    <property type="match status" value="1"/>
</dbReference>
<dbReference type="Pfam" id="PF00486">
    <property type="entry name" value="Trans_reg_C"/>
    <property type="match status" value="1"/>
</dbReference>
<dbReference type="PROSITE" id="PS51755">
    <property type="entry name" value="OMPR_PHOB"/>
    <property type="match status" value="1"/>
</dbReference>
<dbReference type="InterPro" id="IPR001867">
    <property type="entry name" value="OmpR/PhoB-type_DNA-bd"/>
</dbReference>
<feature type="domain" description="Response regulatory" evidence="8">
    <location>
        <begin position="25"/>
        <end position="136"/>
    </location>
</feature>
<evidence type="ECO:0000256" key="2">
    <source>
        <dbReference type="ARBA" id="ARBA00023015"/>
    </source>
</evidence>
<dbReference type="CDD" id="cd00383">
    <property type="entry name" value="trans_reg_C"/>
    <property type="match status" value="1"/>
</dbReference>
<evidence type="ECO:0000256" key="4">
    <source>
        <dbReference type="ARBA" id="ARBA00023163"/>
    </source>
</evidence>
<keyword evidence="2" id="KW-0805">Transcription regulation</keyword>
<name>D5MRK0_9ACTN</name>
<dbReference type="Gene3D" id="3.40.50.2300">
    <property type="match status" value="1"/>
</dbReference>
<keyword evidence="4" id="KW-0804">Transcription</keyword>
<dbReference type="InterPro" id="IPR001789">
    <property type="entry name" value="Sig_transdc_resp-reg_receiver"/>
</dbReference>
<dbReference type="GO" id="GO:0006355">
    <property type="term" value="P:regulation of DNA-templated transcription"/>
    <property type="evidence" value="ECO:0007669"/>
    <property type="project" value="InterPro"/>
</dbReference>
<sequence length="240" mass="26292">MADHSAINPNAAGERDLPVRPSGWRVLVVESDSGDARVLTQGLRRHGHDVSLAKDGREALDAFGDAELVLIDLDLPDLDGLEVCRSIRAVCDTPLIVVTGRESELDRVLGLQAGADDYLVKPYGFRELMARIEAVMRRITPRNTSADVVAHGRLRIDITSRQVTLDGKDVQLTPKEFQLLHLLASQPGSVIPRQQIMVRIWGGSWSVRTLDTHVSSLRSKLGASESIITVRGVGFRLGHV</sequence>
<dbReference type="InterPro" id="IPR011006">
    <property type="entry name" value="CheY-like_superfamily"/>
</dbReference>
<feature type="DNA-binding region" description="OmpR/PhoB-type" evidence="7">
    <location>
        <begin position="146"/>
        <end position="239"/>
    </location>
</feature>
<evidence type="ECO:0000259" key="8">
    <source>
        <dbReference type="PROSITE" id="PS50110"/>
    </source>
</evidence>
<feature type="domain" description="OmpR/PhoB-type" evidence="9">
    <location>
        <begin position="146"/>
        <end position="239"/>
    </location>
</feature>
<proteinExistence type="predicted"/>
<dbReference type="GO" id="GO:0000156">
    <property type="term" value="F:phosphorelay response regulator activity"/>
    <property type="evidence" value="ECO:0007669"/>
    <property type="project" value="TreeGrafter"/>
</dbReference>
<reference evidence="10" key="1">
    <citation type="journal article" date="2010" name="Appl. Environ. Microbiol.">
        <title>Cloning and characterization of a gene cluster for hatomarubigin biosynthesis in Streptomyces sp. strain 2238-SVT4.</title>
        <authorList>
            <person name="Kawasaki T."/>
            <person name="Hirashima R."/>
            <person name="Maruta T."/>
            <person name="Sato H."/>
            <person name="Maeda A."/>
            <person name="Yamada Y."/>
            <person name="Takeda M."/>
            <person name="Hayakawa Y."/>
        </authorList>
    </citation>
    <scope>NUCLEOTIDE SEQUENCE</scope>
    <source>
        <strain evidence="10">2238-SVT4</strain>
    </source>
</reference>
<dbReference type="AlphaFoldDB" id="D5MRK0"/>
<dbReference type="InterPro" id="IPR039420">
    <property type="entry name" value="WalR-like"/>
</dbReference>
<evidence type="ECO:0000256" key="5">
    <source>
        <dbReference type="ARBA" id="ARBA00041201"/>
    </source>
</evidence>
<gene>
    <name evidence="10" type="primary">hrbR3</name>
</gene>